<accession>A0ABS8DKR0</accession>
<comment type="caution">
    <text evidence="2">The sequence shown here is derived from an EMBL/GenBank/DDBJ whole genome shotgun (WGS) entry which is preliminary data.</text>
</comment>
<feature type="transmembrane region" description="Helical" evidence="1">
    <location>
        <begin position="316"/>
        <end position="332"/>
    </location>
</feature>
<feature type="transmembrane region" description="Helical" evidence="1">
    <location>
        <begin position="162"/>
        <end position="191"/>
    </location>
</feature>
<feature type="transmembrane region" description="Helical" evidence="1">
    <location>
        <begin position="369"/>
        <end position="386"/>
    </location>
</feature>
<evidence type="ECO:0000256" key="1">
    <source>
        <dbReference type="SAM" id="Phobius"/>
    </source>
</evidence>
<protein>
    <submittedName>
        <fullName evidence="2">YfhO family protein</fullName>
    </submittedName>
</protein>
<evidence type="ECO:0000313" key="2">
    <source>
        <dbReference type="EMBL" id="MCB7388961.1"/>
    </source>
</evidence>
<dbReference type="PANTHER" id="PTHR38454">
    <property type="entry name" value="INTEGRAL MEMBRANE PROTEIN-RELATED"/>
    <property type="match status" value="1"/>
</dbReference>
<feature type="transmembrane region" description="Helical" evidence="1">
    <location>
        <begin position="393"/>
        <end position="411"/>
    </location>
</feature>
<reference evidence="2 3" key="1">
    <citation type="submission" date="2021-10" db="EMBL/GenBank/DDBJ databases">
        <title>Collection of gut derived symbiotic bacterial strains cultured from healthy donors.</title>
        <authorList>
            <person name="Lin H."/>
            <person name="Littmann E."/>
            <person name="Kohout C."/>
            <person name="Pamer E.G."/>
        </authorList>
    </citation>
    <scope>NUCLEOTIDE SEQUENCE [LARGE SCALE GENOMIC DNA]</scope>
    <source>
        <strain evidence="2 3">DFI.1.165</strain>
    </source>
</reference>
<feature type="transmembrane region" description="Helical" evidence="1">
    <location>
        <begin position="117"/>
        <end position="150"/>
    </location>
</feature>
<sequence>MIPTVLFILQRSGGYLAGAKVDWISQHVVFPEYFRELFYKTGNIFPQFAAEIGGGQNIYNYAYYGLCNPLYWIAYLLPFVNMTDYVQVLSLLSGMADGVLCYLWLGRHYDKKYSFFGALVLVLALPVTYHSSAQIMFVNYIPFLILAFIGYDRYCRTSKYGLLTGSIVMMILISFYFAVGGLAALCLYAASGWRKEQASSLGVFVKCVWHQFYPMILGGFLSMFYLVPVFFAMMQGRSGGAATAMKKLLVPDVSLHKFLYSPYGLGVGCMAVIAVCTSVFYKKCREKWLGMMLAVVVIFPLFVWVLNGGLYVRDKALIPLIPLVCYLSAGFFQRIGEKNMRGMTVLSGTVLGALVLCLGAGDVAAGERLVLYTELVVCGAALFISLKGRAARNASALVMTVIMAAGCLVQFSEMKDGLVTEDFAGELNHAQTARTVERILEEDDSLYRMEVRGDDEYNKANQNRVLAAGQNLTTSYSSVNNAFYHSFRNELGLSKSTRNNLMEDTVDNPVFLRFMGVKYLVGQTDTGGYEKEGSVYKNGQAAPMFYLTGQTITEKQFESLSWPQKQLTLLENAVAGDEDGELVARLEPVSLVYAGDDEEQKITVDSKETVTKTIPLSQAASQDTYLFLSFSIHNLDKKKDVSVTVNGQKNKLSGAGRVYYNANEVFHYTCAVPAGTEEITIEYGAGHYEISNIQCFFGREDGEKQAGLYRDILDMSLEKRGDGYEGTAHALSDGWLITSIPYDKGFHIYIDGKETESRRVNKAFLGAQVTEGRHEVRIVYEAPGWKLGLLVSGIAGAVLLADWVRKRRKKYANADFKI</sequence>
<proteinExistence type="predicted"/>
<feature type="transmembrane region" description="Helical" evidence="1">
    <location>
        <begin position="784"/>
        <end position="804"/>
    </location>
</feature>
<feature type="transmembrane region" description="Helical" evidence="1">
    <location>
        <begin position="212"/>
        <end position="233"/>
    </location>
</feature>
<dbReference type="PANTHER" id="PTHR38454:SF1">
    <property type="entry name" value="INTEGRAL MEMBRANE PROTEIN"/>
    <property type="match status" value="1"/>
</dbReference>
<keyword evidence="1" id="KW-0812">Transmembrane</keyword>
<name>A0ABS8DKR0_9FIRM</name>
<feature type="transmembrane region" description="Helical" evidence="1">
    <location>
        <begin position="260"/>
        <end position="281"/>
    </location>
</feature>
<dbReference type="RefSeq" id="WP_066737996.1">
    <property type="nucleotide sequence ID" value="NZ_JAJCIQ010000017.1"/>
</dbReference>
<dbReference type="EMBL" id="JAJCIS010000017">
    <property type="protein sequence ID" value="MCB7388961.1"/>
    <property type="molecule type" value="Genomic_DNA"/>
</dbReference>
<dbReference type="Pfam" id="PF09586">
    <property type="entry name" value="YfhO"/>
    <property type="match status" value="1"/>
</dbReference>
<feature type="transmembrane region" description="Helical" evidence="1">
    <location>
        <begin position="61"/>
        <end position="79"/>
    </location>
</feature>
<feature type="transmembrane region" description="Helical" evidence="1">
    <location>
        <begin position="344"/>
        <end position="363"/>
    </location>
</feature>
<feature type="transmembrane region" description="Helical" evidence="1">
    <location>
        <begin position="288"/>
        <end position="310"/>
    </location>
</feature>
<dbReference type="Proteomes" id="UP001299546">
    <property type="component" value="Unassembled WGS sequence"/>
</dbReference>
<keyword evidence="1" id="KW-0472">Membrane</keyword>
<evidence type="ECO:0000313" key="3">
    <source>
        <dbReference type="Proteomes" id="UP001299546"/>
    </source>
</evidence>
<gene>
    <name evidence="2" type="ORF">LIZ65_16860</name>
</gene>
<keyword evidence="1" id="KW-1133">Transmembrane helix</keyword>
<keyword evidence="3" id="KW-1185">Reference proteome</keyword>
<dbReference type="InterPro" id="IPR018580">
    <property type="entry name" value="Uncharacterised_YfhO"/>
</dbReference>
<organism evidence="2 3">
    <name type="scientific">Bariatricus massiliensis</name>
    <dbReference type="NCBI Taxonomy" id="1745713"/>
    <lineage>
        <taxon>Bacteria</taxon>
        <taxon>Bacillati</taxon>
        <taxon>Bacillota</taxon>
        <taxon>Clostridia</taxon>
        <taxon>Lachnospirales</taxon>
        <taxon>Lachnospiraceae</taxon>
        <taxon>Bariatricus</taxon>
    </lineage>
</organism>
<feature type="transmembrane region" description="Helical" evidence="1">
    <location>
        <begin position="85"/>
        <end position="105"/>
    </location>
</feature>